<organism evidence="2 3">
    <name type="scientific">Paractinoplanes ferrugineus</name>
    <dbReference type="NCBI Taxonomy" id="113564"/>
    <lineage>
        <taxon>Bacteria</taxon>
        <taxon>Bacillati</taxon>
        <taxon>Actinomycetota</taxon>
        <taxon>Actinomycetes</taxon>
        <taxon>Micromonosporales</taxon>
        <taxon>Micromonosporaceae</taxon>
        <taxon>Paractinoplanes</taxon>
    </lineage>
</organism>
<feature type="transmembrane region" description="Helical" evidence="1">
    <location>
        <begin position="6"/>
        <end position="29"/>
    </location>
</feature>
<dbReference type="Proteomes" id="UP000598174">
    <property type="component" value="Unassembled WGS sequence"/>
</dbReference>
<keyword evidence="3" id="KW-1185">Reference proteome</keyword>
<accession>A0A919MQW7</accession>
<dbReference type="AlphaFoldDB" id="A0A919MQW7"/>
<sequence length="52" mass="5463">MFALKLAVGVAVAVVGAGLAVYACVCLAIRQSKPCADPSQHPLVRARKEVQR</sequence>
<dbReference type="RefSeq" id="WP_203823079.1">
    <property type="nucleotide sequence ID" value="NZ_BAAABP010000020.1"/>
</dbReference>
<keyword evidence="1" id="KW-1133">Transmembrane helix</keyword>
<evidence type="ECO:0000313" key="2">
    <source>
        <dbReference type="EMBL" id="GIE16757.1"/>
    </source>
</evidence>
<dbReference type="EMBL" id="BOMM01000099">
    <property type="protein sequence ID" value="GIE16757.1"/>
    <property type="molecule type" value="Genomic_DNA"/>
</dbReference>
<evidence type="ECO:0000256" key="1">
    <source>
        <dbReference type="SAM" id="Phobius"/>
    </source>
</evidence>
<proteinExistence type="predicted"/>
<comment type="caution">
    <text evidence="2">The sequence shown here is derived from an EMBL/GenBank/DDBJ whole genome shotgun (WGS) entry which is preliminary data.</text>
</comment>
<keyword evidence="1" id="KW-0812">Transmembrane</keyword>
<dbReference type="PROSITE" id="PS51257">
    <property type="entry name" value="PROKAR_LIPOPROTEIN"/>
    <property type="match status" value="1"/>
</dbReference>
<evidence type="ECO:0000313" key="3">
    <source>
        <dbReference type="Proteomes" id="UP000598174"/>
    </source>
</evidence>
<reference evidence="2" key="1">
    <citation type="submission" date="2021-01" db="EMBL/GenBank/DDBJ databases">
        <title>Whole genome shotgun sequence of Actinoplanes ferrugineus NBRC 15555.</title>
        <authorList>
            <person name="Komaki H."/>
            <person name="Tamura T."/>
        </authorList>
    </citation>
    <scope>NUCLEOTIDE SEQUENCE</scope>
    <source>
        <strain evidence="2">NBRC 15555</strain>
    </source>
</reference>
<keyword evidence="1" id="KW-0472">Membrane</keyword>
<protein>
    <submittedName>
        <fullName evidence="2">Uncharacterized protein</fullName>
    </submittedName>
</protein>
<name>A0A919MQW7_9ACTN</name>
<gene>
    <name evidence="2" type="ORF">Afe05nite_85970</name>
</gene>